<gene>
    <name evidence="4" type="primary">LOC109871015</name>
</gene>
<feature type="compositionally biased region" description="Polar residues" evidence="1">
    <location>
        <begin position="378"/>
        <end position="390"/>
    </location>
</feature>
<feature type="compositionally biased region" description="Polar residues" evidence="1">
    <location>
        <begin position="272"/>
        <end position="287"/>
    </location>
</feature>
<reference evidence="4" key="1">
    <citation type="submission" date="2025-08" db="UniProtKB">
        <authorList>
            <consortium name="Ensembl"/>
        </authorList>
    </citation>
    <scope>IDENTIFICATION</scope>
</reference>
<evidence type="ECO:0000313" key="5">
    <source>
        <dbReference type="Proteomes" id="UP000694557"/>
    </source>
</evidence>
<feature type="compositionally biased region" description="Low complexity" evidence="1">
    <location>
        <begin position="363"/>
        <end position="377"/>
    </location>
</feature>
<evidence type="ECO:0000313" key="4">
    <source>
        <dbReference type="Ensembl" id="ENSOKIP00005067170.1"/>
    </source>
</evidence>
<dbReference type="InterPro" id="IPR036116">
    <property type="entry name" value="FN3_sf"/>
</dbReference>
<accession>A0A8C7I2D0</accession>
<dbReference type="GeneTree" id="ENSGT00530000063558"/>
<organism evidence="4 5">
    <name type="scientific">Oncorhynchus kisutch</name>
    <name type="common">Coho salmon</name>
    <name type="synonym">Salmo kisutch</name>
    <dbReference type="NCBI Taxonomy" id="8019"/>
    <lineage>
        <taxon>Eukaryota</taxon>
        <taxon>Metazoa</taxon>
        <taxon>Chordata</taxon>
        <taxon>Craniata</taxon>
        <taxon>Vertebrata</taxon>
        <taxon>Euteleostomi</taxon>
        <taxon>Actinopterygii</taxon>
        <taxon>Neopterygii</taxon>
        <taxon>Teleostei</taxon>
        <taxon>Protacanthopterygii</taxon>
        <taxon>Salmoniformes</taxon>
        <taxon>Salmonidae</taxon>
        <taxon>Salmoninae</taxon>
        <taxon>Oncorhynchus</taxon>
    </lineage>
</organism>
<dbReference type="GO" id="GO:0030198">
    <property type="term" value="P:extracellular matrix organization"/>
    <property type="evidence" value="ECO:0007669"/>
    <property type="project" value="TreeGrafter"/>
</dbReference>
<evidence type="ECO:0000259" key="3">
    <source>
        <dbReference type="PROSITE" id="PS50853"/>
    </source>
</evidence>
<reference evidence="4" key="2">
    <citation type="submission" date="2025-09" db="UniProtKB">
        <authorList>
            <consortium name="Ensembl"/>
        </authorList>
    </citation>
    <scope>IDENTIFICATION</scope>
</reference>
<dbReference type="PROSITE" id="PS50853">
    <property type="entry name" value="FN3"/>
    <property type="match status" value="2"/>
</dbReference>
<dbReference type="InterPro" id="IPR013783">
    <property type="entry name" value="Ig-like_fold"/>
</dbReference>
<feature type="domain" description="Fibronectin type-III" evidence="3">
    <location>
        <begin position="580"/>
        <end position="671"/>
    </location>
</feature>
<feature type="domain" description="Fibronectin type-III" evidence="3">
    <location>
        <begin position="121"/>
        <end position="219"/>
    </location>
</feature>
<dbReference type="SUPFAM" id="SSF49265">
    <property type="entry name" value="Fibronectin type III"/>
    <property type="match status" value="1"/>
</dbReference>
<dbReference type="Ensembl" id="ENSOKIT00005071452.1">
    <property type="protein sequence ID" value="ENSOKIP00005067170.1"/>
    <property type="gene ID" value="ENSOKIG00005028762.1"/>
</dbReference>
<dbReference type="SMART" id="SM00060">
    <property type="entry name" value="FN3"/>
    <property type="match status" value="2"/>
</dbReference>
<dbReference type="PANTHER" id="PTHR23197:SF10">
    <property type="entry name" value="TARGET OF NESH-SH3"/>
    <property type="match status" value="1"/>
</dbReference>
<dbReference type="Gene3D" id="2.60.40.10">
    <property type="entry name" value="Immunoglobulins"/>
    <property type="match status" value="2"/>
</dbReference>
<keyword evidence="2" id="KW-0732">Signal</keyword>
<sequence>MQLSHTFLVFLFLLFIVGIALAGSSTARRSRVRRQNMKVRINATGDTIVMKFVRPNADTKLEGYILGYGSSMFSKQFIQLPENGLPYETEIDAEPKYLIAVQPIPVNDVKKQCTGNVNLEKPLHLVIGSVTPTSVLLSWGTLLKTPYEGNVMNDCLEDGNYTVRYRERNRKWTYQTCPASDTVIDSLKPNTAYEFGVRPNNKERSGVWSKPVIHNTNMSGKAMQKPYKPRTPLKPVKTVNMPRAFFPPRHAVHNRSQGRTLFRTPVAPRTTFAPTSANRQHFVSTPRPTMPQVQHEPTGRADQIISASSPSVDVPRASPAFPLHSPNLSLLSPQLLPSPNLPLTSPADPVLNPNRNGQRHRGPAQARPQQAQPQQPAKVTQNLQTPTGTSFRRPLTPTEPRSPTRSVVVTAARNTTLPRSRVSLYSTPNGIRPLSLPRDTNTNSSLTSDTPGADWEHNKGLALPKPAVWSRKRLDKLMDLKQGDKASILRSFPLITAKPTKQKTTTLTPALNATGDNSSVFSSLPTSEVDAMGKKRFVAPHVIYKTDKKPDEPCSITKSLSFFPEEEGVEQNVTAPPRLPPSNLTVVTVEGCPSFVILDWEKTDNDTTEYEVISRTHGPNGEEVSILTTNQTHTAVENLKPENSYEFKVKPKNELGEGPASEPVLFNTESADPRVSENVSGKDAIWTQFPFKADSYSECNGKQYVKRTWYRKFVGIQLCNSLRYKIYMSDSLTGKFYNIGDQTGHGEDHCQFVDSFLDGQTGSQLLADQLPSRSGFYRAMRQEPVNFGEIGGNSHATYVGWYECGTPIPGKW</sequence>
<dbReference type="InterPro" id="IPR049109">
    <property type="entry name" value="TARSH/FNDC1_C"/>
</dbReference>
<dbReference type="GO" id="GO:0010811">
    <property type="term" value="P:positive regulation of cell-substrate adhesion"/>
    <property type="evidence" value="ECO:0007669"/>
    <property type="project" value="TreeGrafter"/>
</dbReference>
<dbReference type="Pfam" id="PF21731">
    <property type="entry name" value="TARSH_C"/>
    <property type="match status" value="1"/>
</dbReference>
<name>A0A8C7I2D0_ONCKI</name>
<dbReference type="CDD" id="cd00063">
    <property type="entry name" value="FN3"/>
    <property type="match status" value="2"/>
</dbReference>
<feature type="region of interest" description="Disordered" evidence="1">
    <location>
        <begin position="422"/>
        <end position="459"/>
    </location>
</feature>
<keyword evidence="5" id="KW-1185">Reference proteome</keyword>
<evidence type="ECO:0000256" key="2">
    <source>
        <dbReference type="SAM" id="SignalP"/>
    </source>
</evidence>
<dbReference type="Proteomes" id="UP000694557">
    <property type="component" value="Unassembled WGS sequence"/>
</dbReference>
<dbReference type="InterPro" id="IPR003961">
    <property type="entry name" value="FN3_dom"/>
</dbReference>
<dbReference type="AlphaFoldDB" id="A0A8C7I2D0"/>
<dbReference type="PANTHER" id="PTHR23197">
    <property type="entry name" value="TARSH-RELATED FIBRONECTIN DOMAIN-CONTAINING"/>
    <property type="match status" value="1"/>
</dbReference>
<evidence type="ECO:0000256" key="1">
    <source>
        <dbReference type="SAM" id="MobiDB-lite"/>
    </source>
</evidence>
<feature type="chain" id="PRO_5034771929" evidence="2">
    <location>
        <begin position="23"/>
        <end position="812"/>
    </location>
</feature>
<dbReference type="Pfam" id="PF00041">
    <property type="entry name" value="fn3"/>
    <property type="match status" value="2"/>
</dbReference>
<protein>
    <submittedName>
        <fullName evidence="4">Target of Nesh-SH3-like</fullName>
    </submittedName>
</protein>
<proteinExistence type="predicted"/>
<feature type="region of interest" description="Disordered" evidence="1">
    <location>
        <begin position="253"/>
        <end position="300"/>
    </location>
</feature>
<feature type="signal peptide" evidence="2">
    <location>
        <begin position="1"/>
        <end position="22"/>
    </location>
</feature>
<feature type="compositionally biased region" description="Low complexity" evidence="1">
    <location>
        <begin position="439"/>
        <end position="450"/>
    </location>
</feature>
<feature type="region of interest" description="Disordered" evidence="1">
    <location>
        <begin position="339"/>
        <end position="407"/>
    </location>
</feature>